<evidence type="ECO:0000313" key="3">
    <source>
        <dbReference type="EMBL" id="MFC7098024.1"/>
    </source>
</evidence>
<feature type="region of interest" description="Disordered" evidence="1">
    <location>
        <begin position="313"/>
        <end position="349"/>
    </location>
</feature>
<dbReference type="AlphaFoldDB" id="A0ABD5WWP9"/>
<sequence length="603" mass="63577">MTAKNLIAVALALLLVVGSVPAAAVASPGVTDGADAAAVAAPDDGAVQQQTTQNDTANESVNVTVGGQLSTVLAVTDTEVESEFAEGSFRYEFERAENDSVRAAVVAERAATLRERAASIAEDYRAATEAYESGDIDASAYGQRIATLNARAESVTEAAVRLERRAENVSALDLRVAGYREEAVAGALGDVENVSGVGASALLRRFTGETTGELRIETGDGLQIEAEGEDGERSREIERPRDDDTNFTVSQADALDTARAALASPPEGSWTLTATKVREYEGAYEFEFALSGTQNLTGEAKVRVDASSGVVYRLEEETEHRDEDDVDDGDGDDDRGDADDEGEDRDEDEQDELAILVADGTPAPNATVTLLVLSGGDPAADVAVEVNGQSVGTTDADGRLTVTLPDADSVEVEAEHGDVEAELEYEFRDRSDAAESAFGGSLDATATVANGSATVRVTFDGSPVSGATVVADDGVVGTTDADGRLTFPTDATDELEVVVTKGQFRAAFEFESAAGGLSLADVDVEDDAEDSEGAEEEDDVDDAEDADDDADDADDEADDDRDEADDAEEEEEADEEEEDEEDEEEEEEEEEDEEADDAEEDDR</sequence>
<dbReference type="GeneID" id="79271056"/>
<protein>
    <recommendedName>
        <fullName evidence="2">DUF7096 domain-containing protein</fullName>
    </recommendedName>
</protein>
<feature type="compositionally biased region" description="Basic and acidic residues" evidence="1">
    <location>
        <begin position="313"/>
        <end position="323"/>
    </location>
</feature>
<evidence type="ECO:0000313" key="4">
    <source>
        <dbReference type="Proteomes" id="UP001596388"/>
    </source>
</evidence>
<gene>
    <name evidence="3" type="ORF">ACFQKD_11995</name>
</gene>
<keyword evidence="4" id="KW-1185">Reference proteome</keyword>
<dbReference type="InterPro" id="IPR055522">
    <property type="entry name" value="DUF7096"/>
</dbReference>
<accession>A0ABD5WWP9</accession>
<dbReference type="Proteomes" id="UP001596388">
    <property type="component" value="Unassembled WGS sequence"/>
</dbReference>
<proteinExistence type="predicted"/>
<organism evidence="3 4">
    <name type="scientific">Halobaculum marinum</name>
    <dbReference type="NCBI Taxonomy" id="3031996"/>
    <lineage>
        <taxon>Archaea</taxon>
        <taxon>Methanobacteriati</taxon>
        <taxon>Methanobacteriota</taxon>
        <taxon>Stenosarchaea group</taxon>
        <taxon>Halobacteria</taxon>
        <taxon>Halobacteriales</taxon>
        <taxon>Haloferacaceae</taxon>
        <taxon>Halobaculum</taxon>
    </lineage>
</organism>
<evidence type="ECO:0000259" key="2">
    <source>
        <dbReference type="Pfam" id="PF23379"/>
    </source>
</evidence>
<dbReference type="EMBL" id="JBHTAG010000003">
    <property type="protein sequence ID" value="MFC7098024.1"/>
    <property type="molecule type" value="Genomic_DNA"/>
</dbReference>
<name>A0ABD5WWP9_9EURY</name>
<evidence type="ECO:0000256" key="1">
    <source>
        <dbReference type="SAM" id="MobiDB-lite"/>
    </source>
</evidence>
<comment type="caution">
    <text evidence="3">The sequence shown here is derived from an EMBL/GenBank/DDBJ whole genome shotgun (WGS) entry which is preliminary data.</text>
</comment>
<dbReference type="Pfam" id="PF23379">
    <property type="entry name" value="DUF7096"/>
    <property type="match status" value="1"/>
</dbReference>
<feature type="region of interest" description="Disordered" evidence="1">
    <location>
        <begin position="519"/>
        <end position="603"/>
    </location>
</feature>
<feature type="compositionally biased region" description="Acidic residues" evidence="1">
    <location>
        <begin position="324"/>
        <end position="349"/>
    </location>
</feature>
<reference evidence="3 4" key="1">
    <citation type="journal article" date="2019" name="Int. J. Syst. Evol. Microbiol.">
        <title>The Global Catalogue of Microorganisms (GCM) 10K type strain sequencing project: providing services to taxonomists for standard genome sequencing and annotation.</title>
        <authorList>
            <consortium name="The Broad Institute Genomics Platform"/>
            <consortium name="The Broad Institute Genome Sequencing Center for Infectious Disease"/>
            <person name="Wu L."/>
            <person name="Ma J."/>
        </authorList>
    </citation>
    <scope>NUCLEOTIDE SEQUENCE [LARGE SCALE GENOMIC DNA]</scope>
    <source>
        <strain evidence="3 4">DT55</strain>
    </source>
</reference>
<feature type="domain" description="DUF7096" evidence="2">
    <location>
        <begin position="4"/>
        <end position="175"/>
    </location>
</feature>
<dbReference type="RefSeq" id="WP_276237484.1">
    <property type="nucleotide sequence ID" value="NZ_CP119989.1"/>
</dbReference>
<feature type="compositionally biased region" description="Acidic residues" evidence="1">
    <location>
        <begin position="522"/>
        <end position="603"/>
    </location>
</feature>